<dbReference type="EC" id="1.14.11.2" evidence="4"/>
<dbReference type="GO" id="GO:0005789">
    <property type="term" value="C:endoplasmic reticulum membrane"/>
    <property type="evidence" value="ECO:0007669"/>
    <property type="project" value="UniProtKB-SubCell"/>
</dbReference>
<dbReference type="GO" id="GO:0004656">
    <property type="term" value="F:procollagen-proline 4-dioxygenase activity"/>
    <property type="evidence" value="ECO:0007669"/>
    <property type="project" value="UniProtKB-EC"/>
</dbReference>
<evidence type="ECO:0000256" key="8">
    <source>
        <dbReference type="ARBA" id="ARBA00022968"/>
    </source>
</evidence>
<dbReference type="GeneID" id="19017778"/>
<keyword evidence="12" id="KW-0472">Membrane</keyword>
<dbReference type="FunFam" id="2.60.120.620:FF:000002">
    <property type="entry name" value="Prolyl 4-hydroxylase 4"/>
    <property type="match status" value="1"/>
</dbReference>
<evidence type="ECO:0000256" key="3">
    <source>
        <dbReference type="ARBA" id="ARBA00006511"/>
    </source>
</evidence>
<dbReference type="InterPro" id="IPR045054">
    <property type="entry name" value="P4HA-like"/>
</dbReference>
<keyword evidence="9" id="KW-1133">Transmembrane helix</keyword>
<accession>K8E9Z5</accession>
<evidence type="ECO:0000256" key="1">
    <source>
        <dbReference type="ARBA" id="ARBA00001961"/>
    </source>
</evidence>
<organism evidence="16 17">
    <name type="scientific">Bathycoccus prasinos</name>
    <dbReference type="NCBI Taxonomy" id="41875"/>
    <lineage>
        <taxon>Eukaryota</taxon>
        <taxon>Viridiplantae</taxon>
        <taxon>Chlorophyta</taxon>
        <taxon>Mamiellophyceae</taxon>
        <taxon>Mamiellales</taxon>
        <taxon>Bathycoccaceae</taxon>
        <taxon>Bathycoccus</taxon>
    </lineage>
</organism>
<dbReference type="eggNOG" id="KOG1591">
    <property type="taxonomic scope" value="Eukaryota"/>
</dbReference>
<evidence type="ECO:0000256" key="14">
    <source>
        <dbReference type="ARBA" id="ARBA00049169"/>
    </source>
</evidence>
<dbReference type="KEGG" id="bpg:Bathy01g00420"/>
<comment type="similarity">
    <text evidence="3">Belongs to the P4HA family.</text>
</comment>
<dbReference type="PANTHER" id="PTHR10869">
    <property type="entry name" value="PROLYL 4-HYDROXYLASE ALPHA SUBUNIT"/>
    <property type="match status" value="1"/>
</dbReference>
<keyword evidence="6" id="KW-0479">Metal-binding</keyword>
<evidence type="ECO:0000256" key="5">
    <source>
        <dbReference type="ARBA" id="ARBA00022692"/>
    </source>
</evidence>
<evidence type="ECO:0000256" key="9">
    <source>
        <dbReference type="ARBA" id="ARBA00022989"/>
    </source>
</evidence>
<dbReference type="AlphaFoldDB" id="K8E9Z5"/>
<dbReference type="EMBL" id="FO082278">
    <property type="protein sequence ID" value="CCO14632.1"/>
    <property type="molecule type" value="Genomic_DNA"/>
</dbReference>
<sequence length="341" mass="37700">MGDGTTYRKSLSISKASLLAVICFLIGFVTRGNLGDLSSTKMILPTTQKDVDGEDPSPGALRNAQVIEIDDDDDSVHKDDDLGEKDVKNLAGGVTEEEMEEEKLNSEDSNALDKVGALGDEYLTELKFQLLSTAPRSVMYRNFASDADCDAIVEAARSRLHKSGLALKRGETLETTKNIRTSSGTFLTSKMEQSGALKRVEEKMARATHIPATHGEAYNILRYEIGQKYDSHYDMFDPSQYGPQRSQRVASFLLYLTTPDEGGETVFPLEGQNGLYRLRGIDYTSCEAGLKVKPRKGDALLFWSVHPNNTFDRSSLHGGCPVISGTKFVATKWIHDNRWTL</sequence>
<dbReference type="GO" id="GO:0005506">
    <property type="term" value="F:iron ion binding"/>
    <property type="evidence" value="ECO:0007669"/>
    <property type="project" value="InterPro"/>
</dbReference>
<comment type="cofactor">
    <cofactor evidence="1">
        <name>L-ascorbate</name>
        <dbReference type="ChEBI" id="CHEBI:38290"/>
    </cofactor>
</comment>
<dbReference type="OrthoDB" id="420380at2759"/>
<evidence type="ECO:0000256" key="10">
    <source>
        <dbReference type="ARBA" id="ARBA00023002"/>
    </source>
</evidence>
<evidence type="ECO:0000313" key="17">
    <source>
        <dbReference type="Proteomes" id="UP000198341"/>
    </source>
</evidence>
<gene>
    <name evidence="16" type="ORF">Bathy01g00420</name>
</gene>
<dbReference type="SMART" id="SM00702">
    <property type="entry name" value="P4Hc"/>
    <property type="match status" value="1"/>
</dbReference>
<evidence type="ECO:0000256" key="11">
    <source>
        <dbReference type="ARBA" id="ARBA00023004"/>
    </source>
</evidence>
<evidence type="ECO:0000259" key="15">
    <source>
        <dbReference type="PROSITE" id="PS51471"/>
    </source>
</evidence>
<dbReference type="InterPro" id="IPR005123">
    <property type="entry name" value="Oxoglu/Fe-dep_dioxygenase_dom"/>
</dbReference>
<evidence type="ECO:0000256" key="2">
    <source>
        <dbReference type="ARBA" id="ARBA00004648"/>
    </source>
</evidence>
<reference evidence="16 17" key="1">
    <citation type="submission" date="2011-10" db="EMBL/GenBank/DDBJ databases">
        <authorList>
            <person name="Genoscope - CEA"/>
        </authorList>
    </citation>
    <scope>NUCLEOTIDE SEQUENCE [LARGE SCALE GENOMIC DNA]</scope>
    <source>
        <strain evidence="16 17">RCC 1105</strain>
    </source>
</reference>
<evidence type="ECO:0000256" key="13">
    <source>
        <dbReference type="ARBA" id="ARBA00023180"/>
    </source>
</evidence>
<protein>
    <recommendedName>
        <fullName evidence="4">procollagen-proline 4-dioxygenase</fullName>
        <ecNumber evidence="4">1.14.11.2</ecNumber>
    </recommendedName>
</protein>
<evidence type="ECO:0000313" key="16">
    <source>
        <dbReference type="EMBL" id="CCO14632.1"/>
    </source>
</evidence>
<keyword evidence="17" id="KW-1185">Reference proteome</keyword>
<evidence type="ECO:0000256" key="12">
    <source>
        <dbReference type="ARBA" id="ARBA00023136"/>
    </source>
</evidence>
<dbReference type="STRING" id="41875.K8E9Z5"/>
<dbReference type="PROSITE" id="PS51471">
    <property type="entry name" value="FE2OG_OXY"/>
    <property type="match status" value="1"/>
</dbReference>
<dbReference type="GO" id="GO:0031418">
    <property type="term" value="F:L-ascorbic acid binding"/>
    <property type="evidence" value="ECO:0007669"/>
    <property type="project" value="InterPro"/>
</dbReference>
<dbReference type="Gene3D" id="2.60.120.620">
    <property type="entry name" value="q2cbj1_9rhob like domain"/>
    <property type="match status" value="1"/>
</dbReference>
<evidence type="ECO:0000256" key="4">
    <source>
        <dbReference type="ARBA" id="ARBA00012269"/>
    </source>
</evidence>
<name>K8E9Z5_9CHLO</name>
<dbReference type="InterPro" id="IPR006620">
    <property type="entry name" value="Pro_4_hyd_alph"/>
</dbReference>
<dbReference type="InterPro" id="IPR044862">
    <property type="entry name" value="Pro_4_hyd_alph_FE2OG_OXY"/>
</dbReference>
<keyword evidence="8" id="KW-0735">Signal-anchor</keyword>
<evidence type="ECO:0000256" key="6">
    <source>
        <dbReference type="ARBA" id="ARBA00022723"/>
    </source>
</evidence>
<comment type="catalytic activity">
    <reaction evidence="14">
        <text>L-prolyl-[collagen] + 2-oxoglutarate + O2 = trans-4-hydroxy-L-prolyl-[collagen] + succinate + CO2</text>
        <dbReference type="Rhea" id="RHEA:18945"/>
        <dbReference type="Rhea" id="RHEA-COMP:11676"/>
        <dbReference type="Rhea" id="RHEA-COMP:11680"/>
        <dbReference type="ChEBI" id="CHEBI:15379"/>
        <dbReference type="ChEBI" id="CHEBI:16526"/>
        <dbReference type="ChEBI" id="CHEBI:16810"/>
        <dbReference type="ChEBI" id="CHEBI:30031"/>
        <dbReference type="ChEBI" id="CHEBI:50342"/>
        <dbReference type="ChEBI" id="CHEBI:61965"/>
        <dbReference type="EC" id="1.14.11.2"/>
    </reaction>
</comment>
<comment type="subcellular location">
    <subcellularLocation>
        <location evidence="2">Endoplasmic reticulum membrane</location>
        <topology evidence="2">Single-pass type II membrane protein</topology>
    </subcellularLocation>
</comment>
<keyword evidence="11" id="KW-0408">Iron</keyword>
<evidence type="ECO:0000256" key="7">
    <source>
        <dbReference type="ARBA" id="ARBA00022964"/>
    </source>
</evidence>
<dbReference type="PANTHER" id="PTHR10869:SF246">
    <property type="entry name" value="TRANSMEMBRANE PROLYL 4-HYDROXYLASE"/>
    <property type="match status" value="1"/>
</dbReference>
<feature type="domain" description="Fe2OG dioxygenase" evidence="15">
    <location>
        <begin position="213"/>
        <end position="336"/>
    </location>
</feature>
<keyword evidence="5" id="KW-0812">Transmembrane</keyword>
<keyword evidence="7" id="KW-0223">Dioxygenase</keyword>
<dbReference type="Proteomes" id="UP000198341">
    <property type="component" value="Chromosome 1"/>
</dbReference>
<keyword evidence="13" id="KW-0325">Glycoprotein</keyword>
<dbReference type="Pfam" id="PF13640">
    <property type="entry name" value="2OG-FeII_Oxy_3"/>
    <property type="match status" value="1"/>
</dbReference>
<dbReference type="RefSeq" id="XP_007515753.1">
    <property type="nucleotide sequence ID" value="XM_007515691.1"/>
</dbReference>
<proteinExistence type="inferred from homology"/>
<keyword evidence="10" id="KW-0560">Oxidoreductase</keyword>